<feature type="domain" description="Acyl-CoA oxidase C-terminal" evidence="12">
    <location>
        <begin position="289"/>
        <end position="455"/>
    </location>
</feature>
<evidence type="ECO:0000256" key="11">
    <source>
        <dbReference type="ARBA" id="ARBA00023140"/>
    </source>
</evidence>
<dbReference type="Pfam" id="PF22924">
    <property type="entry name" value="ACOX_C_alpha1"/>
    <property type="match status" value="1"/>
</dbReference>
<dbReference type="Gene3D" id="2.40.110.10">
    <property type="entry name" value="Butyryl-CoA Dehydrogenase, subunit A, domain 2"/>
    <property type="match status" value="1"/>
</dbReference>
<dbReference type="GO" id="GO:0055088">
    <property type="term" value="P:lipid homeostasis"/>
    <property type="evidence" value="ECO:0007669"/>
    <property type="project" value="TreeGrafter"/>
</dbReference>
<dbReference type="InterPro" id="IPR055060">
    <property type="entry name" value="ACOX_C_alpha1"/>
</dbReference>
<evidence type="ECO:0000256" key="3">
    <source>
        <dbReference type="ARBA" id="ARBA00004275"/>
    </source>
</evidence>
<evidence type="ECO:0000256" key="6">
    <source>
        <dbReference type="ARBA" id="ARBA00022630"/>
    </source>
</evidence>
<comment type="cofactor">
    <cofactor evidence="2">
        <name>FAD</name>
        <dbReference type="ChEBI" id="CHEBI:57692"/>
    </cofactor>
</comment>
<keyword evidence="6" id="KW-0285">Flavoprotein</keyword>
<dbReference type="OrthoDB" id="538336at2759"/>
<dbReference type="EC" id="1.3.3.6" evidence="5"/>
<organism evidence="14">
    <name type="scientific">Aphanomyces invadans</name>
    <dbReference type="NCBI Taxonomy" id="157072"/>
    <lineage>
        <taxon>Eukaryota</taxon>
        <taxon>Sar</taxon>
        <taxon>Stramenopiles</taxon>
        <taxon>Oomycota</taxon>
        <taxon>Saprolegniomycetes</taxon>
        <taxon>Saprolegniales</taxon>
        <taxon>Verrucalvaceae</taxon>
        <taxon>Aphanomyces</taxon>
    </lineage>
</organism>
<dbReference type="SUPFAM" id="SSF47203">
    <property type="entry name" value="Acyl-CoA dehydrogenase C-terminal domain-like"/>
    <property type="match status" value="2"/>
</dbReference>
<dbReference type="GeneID" id="20080157"/>
<dbReference type="GO" id="GO:0033540">
    <property type="term" value="P:fatty acid beta-oxidation using acyl-CoA oxidase"/>
    <property type="evidence" value="ECO:0007669"/>
    <property type="project" value="TreeGrafter"/>
</dbReference>
<feature type="domain" description="Acyl-CoA oxidase C-alpha1" evidence="13">
    <location>
        <begin position="89"/>
        <end position="255"/>
    </location>
</feature>
<dbReference type="GO" id="GO:0005777">
    <property type="term" value="C:peroxisome"/>
    <property type="evidence" value="ECO:0007669"/>
    <property type="project" value="UniProtKB-SubCell"/>
</dbReference>
<evidence type="ECO:0000256" key="8">
    <source>
        <dbReference type="ARBA" id="ARBA00022832"/>
    </source>
</evidence>
<dbReference type="RefSeq" id="XP_008865087.1">
    <property type="nucleotide sequence ID" value="XM_008866865.1"/>
</dbReference>
<comment type="similarity">
    <text evidence="4">Belongs to the acyl-CoA oxidase family.</text>
</comment>
<dbReference type="InterPro" id="IPR046373">
    <property type="entry name" value="Acyl-CoA_Oxase/DH_mid-dom_sf"/>
</dbReference>
<evidence type="ECO:0000313" key="14">
    <source>
        <dbReference type="EMBL" id="ETW07012.1"/>
    </source>
</evidence>
<dbReference type="PANTHER" id="PTHR10909">
    <property type="entry name" value="ELECTRON TRANSPORT OXIDOREDUCTASE"/>
    <property type="match status" value="1"/>
</dbReference>
<keyword evidence="10" id="KW-0443">Lipid metabolism</keyword>
<reference evidence="14" key="1">
    <citation type="submission" date="2013-12" db="EMBL/GenBank/DDBJ databases">
        <title>The Genome Sequence of Aphanomyces invadans NJM9701.</title>
        <authorList>
            <consortium name="The Broad Institute Genomics Platform"/>
            <person name="Russ C."/>
            <person name="Tyler B."/>
            <person name="van West P."/>
            <person name="Dieguez-Uribeondo J."/>
            <person name="Young S.K."/>
            <person name="Zeng Q."/>
            <person name="Gargeya S."/>
            <person name="Fitzgerald M."/>
            <person name="Abouelleil A."/>
            <person name="Alvarado L."/>
            <person name="Chapman S.B."/>
            <person name="Gainer-Dewar J."/>
            <person name="Goldberg J."/>
            <person name="Griggs A."/>
            <person name="Gujja S."/>
            <person name="Hansen M."/>
            <person name="Howarth C."/>
            <person name="Imamovic A."/>
            <person name="Ireland A."/>
            <person name="Larimer J."/>
            <person name="McCowan C."/>
            <person name="Murphy C."/>
            <person name="Pearson M."/>
            <person name="Poon T.W."/>
            <person name="Priest M."/>
            <person name="Roberts A."/>
            <person name="Saif S."/>
            <person name="Shea T."/>
            <person name="Sykes S."/>
            <person name="Wortman J."/>
            <person name="Nusbaum C."/>
            <person name="Birren B."/>
        </authorList>
    </citation>
    <scope>NUCLEOTIDE SEQUENCE [LARGE SCALE GENOMIC DNA]</scope>
    <source>
        <strain evidence="14">NJM9701</strain>
    </source>
</reference>
<dbReference type="PANTHER" id="PTHR10909:SF250">
    <property type="entry name" value="PEROXISOMAL ACYL-COENZYME A OXIDASE 1"/>
    <property type="match status" value="1"/>
</dbReference>
<keyword evidence="7" id="KW-0274">FAD</keyword>
<dbReference type="InterPro" id="IPR036250">
    <property type="entry name" value="AcylCo_DH-like_C"/>
</dbReference>
<evidence type="ECO:0000256" key="5">
    <source>
        <dbReference type="ARBA" id="ARBA00012870"/>
    </source>
</evidence>
<gene>
    <name evidence="14" type="ORF">H310_03107</name>
</gene>
<keyword evidence="8" id="KW-0276">Fatty acid metabolism</keyword>
<evidence type="ECO:0000256" key="2">
    <source>
        <dbReference type="ARBA" id="ARBA00001974"/>
    </source>
</evidence>
<keyword evidence="11" id="KW-0576">Peroxisome</keyword>
<evidence type="ECO:0000256" key="9">
    <source>
        <dbReference type="ARBA" id="ARBA00023002"/>
    </source>
</evidence>
<comment type="subcellular location">
    <subcellularLocation>
        <location evidence="3">Peroxisome</location>
    </subcellularLocation>
</comment>
<comment type="catalytic activity">
    <reaction evidence="1">
        <text>a 2,3-saturated acyl-CoA + O2 = a (2E)-enoyl-CoA + H2O2</text>
        <dbReference type="Rhea" id="RHEA:38959"/>
        <dbReference type="ChEBI" id="CHEBI:15379"/>
        <dbReference type="ChEBI" id="CHEBI:16240"/>
        <dbReference type="ChEBI" id="CHEBI:58856"/>
        <dbReference type="ChEBI" id="CHEBI:65111"/>
        <dbReference type="EC" id="1.3.3.6"/>
    </reaction>
</comment>
<evidence type="ECO:0000256" key="10">
    <source>
        <dbReference type="ARBA" id="ARBA00023098"/>
    </source>
</evidence>
<evidence type="ECO:0000256" key="4">
    <source>
        <dbReference type="ARBA" id="ARBA00006288"/>
    </source>
</evidence>
<dbReference type="InterPro" id="IPR012258">
    <property type="entry name" value="Acyl-CoA_oxidase"/>
</dbReference>
<dbReference type="Gene3D" id="1.20.140.10">
    <property type="entry name" value="Butyryl-CoA Dehydrogenase, subunit A, domain 3"/>
    <property type="match status" value="2"/>
</dbReference>
<protein>
    <recommendedName>
        <fullName evidence="5">acyl-CoA oxidase</fullName>
        <ecNumber evidence="5">1.3.3.6</ecNumber>
    </recommendedName>
</protein>
<dbReference type="EMBL" id="KI913955">
    <property type="protein sequence ID" value="ETW07012.1"/>
    <property type="molecule type" value="Genomic_DNA"/>
</dbReference>
<accession>A0A024UMD7</accession>
<evidence type="ECO:0000259" key="12">
    <source>
        <dbReference type="Pfam" id="PF01756"/>
    </source>
</evidence>
<dbReference type="GO" id="GO:0003997">
    <property type="term" value="F:acyl-CoA oxidase activity"/>
    <property type="evidence" value="ECO:0007669"/>
    <property type="project" value="UniProtKB-EC"/>
</dbReference>
<evidence type="ECO:0000256" key="7">
    <source>
        <dbReference type="ARBA" id="ARBA00022827"/>
    </source>
</evidence>
<evidence type="ECO:0000256" key="1">
    <source>
        <dbReference type="ARBA" id="ARBA00001201"/>
    </source>
</evidence>
<dbReference type="Pfam" id="PF01756">
    <property type="entry name" value="ACOX"/>
    <property type="match status" value="1"/>
</dbReference>
<name>A0A024UMD7_9STRA</name>
<keyword evidence="9" id="KW-0560">Oxidoreductase</keyword>
<dbReference type="VEuPathDB" id="FungiDB:H310_03107"/>
<dbReference type="GO" id="GO:0005504">
    <property type="term" value="F:fatty acid binding"/>
    <property type="evidence" value="ECO:0007669"/>
    <property type="project" value="TreeGrafter"/>
</dbReference>
<dbReference type="InterPro" id="IPR002655">
    <property type="entry name" value="Acyl-CoA_oxidase_C"/>
</dbReference>
<dbReference type="GO" id="GO:0071949">
    <property type="term" value="F:FAD binding"/>
    <property type="evidence" value="ECO:0007669"/>
    <property type="project" value="InterPro"/>
</dbReference>
<dbReference type="FunFam" id="1.20.140.10:FF:000015">
    <property type="entry name" value="Acyl-coenzyme A oxidase"/>
    <property type="match status" value="1"/>
</dbReference>
<sequence length="464" mass="51001">MSISSIFAIHLNDVARMRWRDVWIFQRVYSFSLFSSSTTDKLAFNTVDNGYLKLDRVRIPRANMAMKFSTVARDGTYSRADGAKRELSYFTMLQMRFHMVHGSAKTLSKAATIAVRYSAIRLQGLSATAPHGEVRVLDYQSQQHRVLPRVAESFAIFATSHVYNAFCTQATAMVDTSPDSIDATSLAMAHAISCALKVAASELCTRGIEICRRACGGHGYLQSSGLPELGGFAAQFVTAEGENYVISQQTTRTLLKLVGAYRMGVALPPSLEIFHALDGPLPKLSATDYEALFRYRFLSLLHQFDATAAAYPSPDVAIQTNLIESHHLALCYGKYVLVHEFAAAVESLSRATKPIAVALFELFCVTQLQEDLGDFMALVQLPTSARASLHARLTHLLDAVRPHAVALVDAFDHSDVSLNSTLGRADGNVYDALMQSSLLYASDAVPGFTEYLQPLRRLHASSRL</sequence>
<dbReference type="AlphaFoldDB" id="A0A024UMD7"/>
<proteinExistence type="inferred from homology"/>
<evidence type="ECO:0000259" key="13">
    <source>
        <dbReference type="Pfam" id="PF22924"/>
    </source>
</evidence>